<evidence type="ECO:0000256" key="2">
    <source>
        <dbReference type="ARBA" id="ARBA00022448"/>
    </source>
</evidence>
<feature type="transmembrane region" description="Helical" evidence="9">
    <location>
        <begin position="191"/>
        <end position="213"/>
    </location>
</feature>
<dbReference type="GO" id="GO:0005886">
    <property type="term" value="C:plasma membrane"/>
    <property type="evidence" value="ECO:0007669"/>
    <property type="project" value="UniProtKB-SubCell"/>
</dbReference>
<feature type="transmembrane region" description="Helical" evidence="9">
    <location>
        <begin position="63"/>
        <end position="84"/>
    </location>
</feature>
<feature type="transmembrane region" description="Helical" evidence="9">
    <location>
        <begin position="225"/>
        <end position="249"/>
    </location>
</feature>
<reference evidence="10 11" key="1">
    <citation type="journal article" date="2019" name="Nat. Microbiol.">
        <title>Mediterranean grassland soil C-N compound turnover is dependent on rainfall and depth, and is mediated by genomically divergent microorganisms.</title>
        <authorList>
            <person name="Diamond S."/>
            <person name="Andeer P.F."/>
            <person name="Li Z."/>
            <person name="Crits-Christoph A."/>
            <person name="Burstein D."/>
            <person name="Anantharaman K."/>
            <person name="Lane K.R."/>
            <person name="Thomas B.C."/>
            <person name="Pan C."/>
            <person name="Northen T.R."/>
            <person name="Banfield J.F."/>
        </authorList>
    </citation>
    <scope>NUCLEOTIDE SEQUENCE [LARGE SCALE GENOMIC DNA]</scope>
    <source>
        <strain evidence="10">NP_8</strain>
    </source>
</reference>
<evidence type="ECO:0000313" key="10">
    <source>
        <dbReference type="EMBL" id="TMI75697.1"/>
    </source>
</evidence>
<dbReference type="CDD" id="cd06582">
    <property type="entry name" value="TM_PBP1_LivH_like"/>
    <property type="match status" value="1"/>
</dbReference>
<gene>
    <name evidence="10" type="ORF">E6H05_06065</name>
</gene>
<dbReference type="GO" id="GO:0006865">
    <property type="term" value="P:amino acid transport"/>
    <property type="evidence" value="ECO:0007669"/>
    <property type="project" value="UniProtKB-KW"/>
</dbReference>
<dbReference type="GO" id="GO:0022857">
    <property type="term" value="F:transmembrane transporter activity"/>
    <property type="evidence" value="ECO:0007669"/>
    <property type="project" value="InterPro"/>
</dbReference>
<evidence type="ECO:0000256" key="9">
    <source>
        <dbReference type="SAM" id="Phobius"/>
    </source>
</evidence>
<evidence type="ECO:0000256" key="4">
    <source>
        <dbReference type="ARBA" id="ARBA00022692"/>
    </source>
</evidence>
<dbReference type="InterPro" id="IPR001851">
    <property type="entry name" value="ABC_transp_permease"/>
</dbReference>
<keyword evidence="2" id="KW-0813">Transport</keyword>
<proteinExistence type="inferred from homology"/>
<comment type="subcellular location">
    <subcellularLocation>
        <location evidence="1">Cell membrane</location>
        <topology evidence="1">Multi-pass membrane protein</topology>
    </subcellularLocation>
</comment>
<organism evidence="10 11">
    <name type="scientific">Candidatus Segetimicrobium genomatis</name>
    <dbReference type="NCBI Taxonomy" id="2569760"/>
    <lineage>
        <taxon>Bacteria</taxon>
        <taxon>Bacillati</taxon>
        <taxon>Candidatus Sysuimicrobiota</taxon>
        <taxon>Candidatus Sysuimicrobiia</taxon>
        <taxon>Candidatus Sysuimicrobiales</taxon>
        <taxon>Candidatus Segetimicrobiaceae</taxon>
        <taxon>Candidatus Segetimicrobium</taxon>
    </lineage>
</organism>
<dbReference type="Pfam" id="PF02653">
    <property type="entry name" value="BPD_transp_2"/>
    <property type="match status" value="1"/>
</dbReference>
<dbReference type="AlphaFoldDB" id="A0A537IWR3"/>
<feature type="transmembrane region" description="Helical" evidence="9">
    <location>
        <begin position="261"/>
        <end position="280"/>
    </location>
</feature>
<name>A0A537IWR3_9BACT</name>
<keyword evidence="5" id="KW-0029">Amino-acid transport</keyword>
<keyword evidence="4 9" id="KW-0812">Transmembrane</keyword>
<feature type="transmembrane region" description="Helical" evidence="9">
    <location>
        <begin position="135"/>
        <end position="159"/>
    </location>
</feature>
<dbReference type="EMBL" id="VBAP01000041">
    <property type="protein sequence ID" value="TMI75697.1"/>
    <property type="molecule type" value="Genomic_DNA"/>
</dbReference>
<keyword evidence="3" id="KW-1003">Cell membrane</keyword>
<evidence type="ECO:0000256" key="6">
    <source>
        <dbReference type="ARBA" id="ARBA00022989"/>
    </source>
</evidence>
<accession>A0A537IWR3</accession>
<feature type="transmembrane region" description="Helical" evidence="9">
    <location>
        <begin position="37"/>
        <end position="57"/>
    </location>
</feature>
<comment type="similarity">
    <text evidence="8">Belongs to the binding-protein-dependent transport system permease family. LivHM subfamily.</text>
</comment>
<comment type="caution">
    <text evidence="10">The sequence shown here is derived from an EMBL/GenBank/DDBJ whole genome shotgun (WGS) entry which is preliminary data.</text>
</comment>
<evidence type="ECO:0000256" key="8">
    <source>
        <dbReference type="ARBA" id="ARBA00037998"/>
    </source>
</evidence>
<feature type="transmembrane region" description="Helical" evidence="9">
    <location>
        <begin position="96"/>
        <end position="115"/>
    </location>
</feature>
<feature type="transmembrane region" description="Helical" evidence="9">
    <location>
        <begin position="12"/>
        <end position="30"/>
    </location>
</feature>
<evidence type="ECO:0000313" key="11">
    <source>
        <dbReference type="Proteomes" id="UP000318834"/>
    </source>
</evidence>
<evidence type="ECO:0000256" key="7">
    <source>
        <dbReference type="ARBA" id="ARBA00023136"/>
    </source>
</evidence>
<evidence type="ECO:0000256" key="5">
    <source>
        <dbReference type="ARBA" id="ARBA00022970"/>
    </source>
</evidence>
<keyword evidence="7 9" id="KW-0472">Membrane</keyword>
<dbReference type="Proteomes" id="UP000318834">
    <property type="component" value="Unassembled WGS sequence"/>
</dbReference>
<dbReference type="PANTHER" id="PTHR11795">
    <property type="entry name" value="BRANCHED-CHAIN AMINO ACID TRANSPORT SYSTEM PERMEASE PROTEIN LIVH"/>
    <property type="match status" value="1"/>
</dbReference>
<evidence type="ECO:0000256" key="3">
    <source>
        <dbReference type="ARBA" id="ARBA00022475"/>
    </source>
</evidence>
<dbReference type="PANTHER" id="PTHR11795:SF445">
    <property type="entry name" value="AMINO ACID ABC TRANSPORTER PERMEASE PROTEIN"/>
    <property type="match status" value="1"/>
</dbReference>
<dbReference type="InterPro" id="IPR052157">
    <property type="entry name" value="BCAA_transport_permease"/>
</dbReference>
<protein>
    <submittedName>
        <fullName evidence="10">Branched-chain amino acid ABC transporter permease</fullName>
    </submittedName>
</protein>
<evidence type="ECO:0000256" key="1">
    <source>
        <dbReference type="ARBA" id="ARBA00004651"/>
    </source>
</evidence>
<keyword evidence="6 9" id="KW-1133">Transmembrane helix</keyword>
<sequence>MVQFVQIVVNGVFTGGVYAIIGIGLSLIFGVMRIVNFAHGVFLVVGMFTTLFFFERLHVDPFLVIPLVVLVGGLLGIVLERFLLEPIVRAPEHASILMTVGIGLVLSNLLLFAFGDAPQIINTRYSTSTWHLGPITFSTALTIAFVLTVVVIGGLALILERTDLGRSIRAAAQNADAAELQGINTRRVRSLVFGIGFALAALAGALLLPQLFAHPSIGPTYTLKAFVVTVLGGMGNVAGAIGGGLLLGVTESLGAAYVSSSYRDAFGLAAFLLVLLLRPAGLFGRSRT</sequence>